<proteinExistence type="predicted"/>
<feature type="domain" description="NurA" evidence="1">
    <location>
        <begin position="11"/>
        <end position="223"/>
    </location>
</feature>
<dbReference type="InterPro" id="IPR018977">
    <property type="entry name" value="NurA_domain"/>
</dbReference>
<protein>
    <recommendedName>
        <fullName evidence="1">NurA domain-containing protein</fullName>
    </recommendedName>
</protein>
<comment type="caution">
    <text evidence="2">The sequence shown here is derived from an EMBL/GenBank/DDBJ whole genome shotgun (WGS) entry which is preliminary data.</text>
</comment>
<feature type="non-terminal residue" evidence="2">
    <location>
        <position position="1"/>
    </location>
</feature>
<sequence>DMKCMEINLLNELIEGTSEIDLIIIDGSIVITPINLLFSKDAEISKKYDALLKEYHKLYLNCKEKNILLIGSIKDTRTSALSNFLRDSIQLLMPNHSKLSDFLKIDYRKVLKYFSDIDLFHRVLKKSERSCIFNCKIEIDKIRDTGIKKEIPYYFPLAFYAFYLKTAKFDTPCRIEFFMDEKHSLENASKKADLISSILLPISSLNEYYGLPIPQIEAHKRAVFKPNEVNLLLNNLTRTLRLYGVSLLEKRRDRRPF</sequence>
<name>X1BP22_9ZZZZ</name>
<evidence type="ECO:0000313" key="2">
    <source>
        <dbReference type="EMBL" id="GAG82937.1"/>
    </source>
</evidence>
<accession>X1BP22</accession>
<dbReference type="AlphaFoldDB" id="X1BP22"/>
<evidence type="ECO:0000259" key="1">
    <source>
        <dbReference type="Pfam" id="PF09376"/>
    </source>
</evidence>
<organism evidence="2">
    <name type="scientific">marine sediment metagenome</name>
    <dbReference type="NCBI Taxonomy" id="412755"/>
    <lineage>
        <taxon>unclassified sequences</taxon>
        <taxon>metagenomes</taxon>
        <taxon>ecological metagenomes</taxon>
    </lineage>
</organism>
<dbReference type="EMBL" id="BART01015320">
    <property type="protein sequence ID" value="GAG82937.1"/>
    <property type="molecule type" value="Genomic_DNA"/>
</dbReference>
<gene>
    <name evidence="2" type="ORF">S01H4_29779</name>
</gene>
<dbReference type="Pfam" id="PF09376">
    <property type="entry name" value="NurA"/>
    <property type="match status" value="1"/>
</dbReference>
<reference evidence="2" key="1">
    <citation type="journal article" date="2014" name="Front. Microbiol.">
        <title>High frequency of phylogenetically diverse reductive dehalogenase-homologous genes in deep subseafloor sedimentary metagenomes.</title>
        <authorList>
            <person name="Kawai M."/>
            <person name="Futagami T."/>
            <person name="Toyoda A."/>
            <person name="Takaki Y."/>
            <person name="Nishi S."/>
            <person name="Hori S."/>
            <person name="Arai W."/>
            <person name="Tsubouchi T."/>
            <person name="Morono Y."/>
            <person name="Uchiyama I."/>
            <person name="Ito T."/>
            <person name="Fujiyama A."/>
            <person name="Inagaki F."/>
            <person name="Takami H."/>
        </authorList>
    </citation>
    <scope>NUCLEOTIDE SEQUENCE</scope>
    <source>
        <strain evidence="2">Expedition CK06-06</strain>
    </source>
</reference>